<dbReference type="EMBL" id="SLXQ01000001">
    <property type="protein sequence ID" value="TCP57149.1"/>
    <property type="molecule type" value="Genomic_DNA"/>
</dbReference>
<feature type="region of interest" description="Disordered" evidence="1">
    <location>
        <begin position="69"/>
        <end position="140"/>
    </location>
</feature>
<keyword evidence="4" id="KW-1185">Reference proteome</keyword>
<name>A0A4R2R5R2_9PSEU</name>
<protein>
    <submittedName>
        <fullName evidence="3">Uncharacterized protein</fullName>
    </submittedName>
</protein>
<evidence type="ECO:0000313" key="4">
    <source>
        <dbReference type="Proteomes" id="UP000294911"/>
    </source>
</evidence>
<feature type="compositionally biased region" description="Low complexity" evidence="1">
    <location>
        <begin position="84"/>
        <end position="98"/>
    </location>
</feature>
<evidence type="ECO:0000256" key="1">
    <source>
        <dbReference type="SAM" id="MobiDB-lite"/>
    </source>
</evidence>
<keyword evidence="2" id="KW-1133">Transmembrane helix</keyword>
<evidence type="ECO:0000313" key="3">
    <source>
        <dbReference type="EMBL" id="TCP57149.1"/>
    </source>
</evidence>
<feature type="transmembrane region" description="Helical" evidence="2">
    <location>
        <begin position="45"/>
        <end position="66"/>
    </location>
</feature>
<organism evidence="3 4">
    <name type="scientific">Tamaricihabitans halophyticus</name>
    <dbReference type="NCBI Taxonomy" id="1262583"/>
    <lineage>
        <taxon>Bacteria</taxon>
        <taxon>Bacillati</taxon>
        <taxon>Actinomycetota</taxon>
        <taxon>Actinomycetes</taxon>
        <taxon>Pseudonocardiales</taxon>
        <taxon>Pseudonocardiaceae</taxon>
        <taxon>Tamaricihabitans</taxon>
    </lineage>
</organism>
<feature type="compositionally biased region" description="Pro residues" evidence="1">
    <location>
        <begin position="100"/>
        <end position="123"/>
    </location>
</feature>
<reference evidence="3 4" key="1">
    <citation type="submission" date="2019-03" db="EMBL/GenBank/DDBJ databases">
        <title>Genomic Encyclopedia of Type Strains, Phase IV (KMG-IV): sequencing the most valuable type-strain genomes for metagenomic binning, comparative biology and taxonomic classification.</title>
        <authorList>
            <person name="Goeker M."/>
        </authorList>
    </citation>
    <scope>NUCLEOTIDE SEQUENCE [LARGE SCALE GENOMIC DNA]</scope>
    <source>
        <strain evidence="3 4">DSM 45765</strain>
    </source>
</reference>
<evidence type="ECO:0000256" key="2">
    <source>
        <dbReference type="SAM" id="Phobius"/>
    </source>
</evidence>
<dbReference type="AlphaFoldDB" id="A0A4R2R5R2"/>
<keyword evidence="2" id="KW-0812">Transmembrane</keyword>
<dbReference type="RefSeq" id="WP_132875662.1">
    <property type="nucleotide sequence ID" value="NZ_SLXQ01000001.1"/>
</dbReference>
<dbReference type="Proteomes" id="UP000294911">
    <property type="component" value="Unassembled WGS sequence"/>
</dbReference>
<gene>
    <name evidence="3" type="ORF">EV191_1011101</name>
</gene>
<keyword evidence="2" id="KW-0472">Membrane</keyword>
<proteinExistence type="predicted"/>
<comment type="caution">
    <text evidence="3">The sequence shown here is derived from an EMBL/GenBank/DDBJ whole genome shotgun (WGS) entry which is preliminary data.</text>
</comment>
<sequence length="276" mass="27608">MSFTDDELDQELHRLFEDDRLALPARPDADMAVLAGVKRIRRRRAMLSGVAGASAVAAVLVVGFTLTANQGSDQQPPSGLGPVATSSSSKPTSSTKDSSPPEPPPPTSEAPEPPAEPEQPPPATSTTETRSPGPSARVLGLPLSANTAIGPTGLGSLQLGMTAEAAIETGHLGPDAQPPGAGCQTYSVYGDSGASVAMTSGGLQAITAGPGNRTPEGVGVGSAKQQVVDAYPGLADQGSTASATVPGNTSGMYTFQFDGPDGSVVSVRLALSSSAC</sequence>
<accession>A0A4R2R5R2</accession>
<dbReference type="OrthoDB" id="3695075at2"/>